<proteinExistence type="predicted"/>
<dbReference type="Proteomes" id="UP001235094">
    <property type="component" value="Unassembled WGS sequence"/>
</dbReference>
<sequence>MTEQAADHMADHIADRIAGRVTDSTRALAMEHHRLAMHLNLLEKDATHPLDFAVEGAHTTPNLVLRAGQALRSAHSDVRLDYELMRQVFLETLRSRLAELSEKLAGTGGGNLPIERLQYGDQTEA</sequence>
<evidence type="ECO:0000313" key="2">
    <source>
        <dbReference type="Proteomes" id="UP001235094"/>
    </source>
</evidence>
<evidence type="ECO:0000313" key="1">
    <source>
        <dbReference type="EMBL" id="MDQ0510276.1"/>
    </source>
</evidence>
<protein>
    <submittedName>
        <fullName evidence="1">Uncharacterized protein</fullName>
    </submittedName>
</protein>
<dbReference type="EMBL" id="JAUSVR010000003">
    <property type="protein sequence ID" value="MDQ0510276.1"/>
    <property type="molecule type" value="Genomic_DNA"/>
</dbReference>
<accession>A0ABU0LNJ2</accession>
<dbReference type="RefSeq" id="WP_306889046.1">
    <property type="nucleotide sequence ID" value="NZ_JAUSVR010000003.1"/>
</dbReference>
<comment type="caution">
    <text evidence="1">The sequence shown here is derived from an EMBL/GenBank/DDBJ whole genome shotgun (WGS) entry which is preliminary data.</text>
</comment>
<reference evidence="1 2" key="1">
    <citation type="submission" date="2023-07" db="EMBL/GenBank/DDBJ databases">
        <title>Genomic Encyclopedia of Type Strains, Phase IV (KMG-IV): sequencing the most valuable type-strain genomes for metagenomic binning, comparative biology and taxonomic classification.</title>
        <authorList>
            <person name="Goeker M."/>
        </authorList>
    </citation>
    <scope>NUCLEOTIDE SEQUENCE [LARGE SCALE GENOMIC DNA]</scope>
    <source>
        <strain evidence="1 2">DSM 15561</strain>
    </source>
</reference>
<keyword evidence="2" id="KW-1185">Reference proteome</keyword>
<name>A0ABU0LNJ2_9HYPH</name>
<gene>
    <name evidence="1" type="ORF">QOZ99_001159</name>
</gene>
<organism evidence="1 2">
    <name type="scientific">Ancylobacter amanitiformis</name>
    <dbReference type="NCBI Taxonomy" id="217069"/>
    <lineage>
        <taxon>Bacteria</taxon>
        <taxon>Pseudomonadati</taxon>
        <taxon>Pseudomonadota</taxon>
        <taxon>Alphaproteobacteria</taxon>
        <taxon>Hyphomicrobiales</taxon>
        <taxon>Xanthobacteraceae</taxon>
        <taxon>Ancylobacter</taxon>
    </lineage>
</organism>